<dbReference type="Proteomes" id="UP001139293">
    <property type="component" value="Unassembled WGS sequence"/>
</dbReference>
<evidence type="ECO:0000256" key="3">
    <source>
        <dbReference type="ARBA" id="ARBA00022475"/>
    </source>
</evidence>
<keyword evidence="5" id="KW-0997">Cell inner membrane</keyword>
<dbReference type="RefSeq" id="WP_248950075.1">
    <property type="nucleotide sequence ID" value="NZ_JAKILB010000005.1"/>
</dbReference>
<dbReference type="GO" id="GO:0015627">
    <property type="term" value="C:type II protein secretion system complex"/>
    <property type="evidence" value="ECO:0007669"/>
    <property type="project" value="InterPro"/>
</dbReference>
<dbReference type="Pfam" id="PF07963">
    <property type="entry name" value="N_methyl"/>
    <property type="match status" value="1"/>
</dbReference>
<evidence type="ECO:0000256" key="4">
    <source>
        <dbReference type="ARBA" id="ARBA00022481"/>
    </source>
</evidence>
<dbReference type="AlphaFoldDB" id="A0A9X1ZFI4"/>
<dbReference type="Pfam" id="PF12019">
    <property type="entry name" value="GspH"/>
    <property type="match status" value="1"/>
</dbReference>
<dbReference type="NCBIfam" id="TIGR02532">
    <property type="entry name" value="IV_pilin_GFxxxE"/>
    <property type="match status" value="1"/>
</dbReference>
<keyword evidence="4" id="KW-0488">Methylation</keyword>
<dbReference type="PROSITE" id="PS00409">
    <property type="entry name" value="PROKAR_NTER_METHYL"/>
    <property type="match status" value="1"/>
</dbReference>
<gene>
    <name evidence="13" type="ORF">L2740_10300</name>
</gene>
<keyword evidence="7 11" id="KW-1133">Transmembrane helix</keyword>
<comment type="caution">
    <text evidence="13">The sequence shown here is derived from an EMBL/GenBank/DDBJ whole genome shotgun (WGS) entry which is preliminary data.</text>
</comment>
<dbReference type="Gene3D" id="3.55.40.10">
    <property type="entry name" value="minor pseudopilin epsh domain"/>
    <property type="match status" value="1"/>
</dbReference>
<evidence type="ECO:0000256" key="7">
    <source>
        <dbReference type="ARBA" id="ARBA00022989"/>
    </source>
</evidence>
<dbReference type="GO" id="GO:0015628">
    <property type="term" value="P:protein secretion by the type II secretion system"/>
    <property type="evidence" value="ECO:0007669"/>
    <property type="project" value="InterPro"/>
</dbReference>
<keyword evidence="14" id="KW-1185">Reference proteome</keyword>
<dbReference type="InterPro" id="IPR012902">
    <property type="entry name" value="N_methyl_site"/>
</dbReference>
<reference evidence="13" key="1">
    <citation type="submission" date="2022-01" db="EMBL/GenBank/DDBJ databases">
        <title>Whole genome-based taxonomy of the Shewanellaceae.</title>
        <authorList>
            <person name="Martin-Rodriguez A.J."/>
        </authorList>
    </citation>
    <scope>NUCLEOTIDE SEQUENCE</scope>
    <source>
        <strain evidence="13">KCTC 23973</strain>
    </source>
</reference>
<evidence type="ECO:0000256" key="9">
    <source>
        <dbReference type="ARBA" id="ARBA00025772"/>
    </source>
</evidence>
<evidence type="ECO:0000256" key="10">
    <source>
        <dbReference type="ARBA" id="ARBA00030775"/>
    </source>
</evidence>
<evidence type="ECO:0000259" key="12">
    <source>
        <dbReference type="Pfam" id="PF12019"/>
    </source>
</evidence>
<dbReference type="SUPFAM" id="SSF54523">
    <property type="entry name" value="Pili subunits"/>
    <property type="match status" value="1"/>
</dbReference>
<dbReference type="EMBL" id="JAKILB010000005">
    <property type="protein sequence ID" value="MCL1138937.1"/>
    <property type="molecule type" value="Genomic_DNA"/>
</dbReference>
<dbReference type="InterPro" id="IPR022346">
    <property type="entry name" value="T2SS_GspH"/>
</dbReference>
<keyword evidence="3" id="KW-1003">Cell membrane</keyword>
<evidence type="ECO:0000256" key="11">
    <source>
        <dbReference type="SAM" id="Phobius"/>
    </source>
</evidence>
<comment type="subcellular location">
    <subcellularLocation>
        <location evidence="1">Cell inner membrane</location>
        <topology evidence="1">Single-pass membrane protein</topology>
    </subcellularLocation>
</comment>
<accession>A0A9X1ZFI4</accession>
<evidence type="ECO:0000256" key="8">
    <source>
        <dbReference type="ARBA" id="ARBA00023136"/>
    </source>
</evidence>
<evidence type="ECO:0000256" key="2">
    <source>
        <dbReference type="ARBA" id="ARBA00021549"/>
    </source>
</evidence>
<protein>
    <recommendedName>
        <fullName evidence="2">Type II secretion system protein H</fullName>
    </recommendedName>
    <alternativeName>
        <fullName evidence="10">General secretion pathway protein H</fullName>
    </alternativeName>
</protein>
<dbReference type="InterPro" id="IPR045584">
    <property type="entry name" value="Pilin-like"/>
</dbReference>
<keyword evidence="8 11" id="KW-0472">Membrane</keyword>
<name>A0A9X1ZFI4_9GAMM</name>
<organism evidence="13 14">
    <name type="scientific">Shewanella pneumatophori</name>
    <dbReference type="NCBI Taxonomy" id="314092"/>
    <lineage>
        <taxon>Bacteria</taxon>
        <taxon>Pseudomonadati</taxon>
        <taxon>Pseudomonadota</taxon>
        <taxon>Gammaproteobacteria</taxon>
        <taxon>Alteromonadales</taxon>
        <taxon>Shewanellaceae</taxon>
        <taxon>Shewanella</taxon>
    </lineage>
</organism>
<evidence type="ECO:0000313" key="13">
    <source>
        <dbReference type="EMBL" id="MCL1138937.1"/>
    </source>
</evidence>
<evidence type="ECO:0000313" key="14">
    <source>
        <dbReference type="Proteomes" id="UP001139293"/>
    </source>
</evidence>
<evidence type="ECO:0000256" key="1">
    <source>
        <dbReference type="ARBA" id="ARBA00004377"/>
    </source>
</evidence>
<feature type="domain" description="General secretion pathway GspH" evidence="12">
    <location>
        <begin position="44"/>
        <end position="157"/>
    </location>
</feature>
<proteinExistence type="inferred from homology"/>
<evidence type="ECO:0000256" key="6">
    <source>
        <dbReference type="ARBA" id="ARBA00022692"/>
    </source>
</evidence>
<feature type="transmembrane region" description="Helical" evidence="11">
    <location>
        <begin position="13"/>
        <end position="36"/>
    </location>
</feature>
<comment type="similarity">
    <text evidence="9">Belongs to the GSP H family.</text>
</comment>
<keyword evidence="6 11" id="KW-0812">Transmembrane</keyword>
<dbReference type="GO" id="GO:0005886">
    <property type="term" value="C:plasma membrane"/>
    <property type="evidence" value="ECO:0007669"/>
    <property type="project" value="UniProtKB-SubCell"/>
</dbReference>
<sequence>MLVKLTGFTLVELMITLAVTTILIAVSTPSLTSLYAHNRSDSNIRKIQQSVQLARNHAVAYGLRVTVCPMEAQSCSANWQNNITVFTDSGVTNRLDGVDQIIYTLGPFNPNDYIGYNRTAIRFQPEGLASGTNGTLRYCPDTQDSEYSRAVIINQSGRIRFSNKPVQCP</sequence>
<evidence type="ECO:0000256" key="5">
    <source>
        <dbReference type="ARBA" id="ARBA00022519"/>
    </source>
</evidence>